<dbReference type="Proteomes" id="UP001642540">
    <property type="component" value="Unassembled WGS sequence"/>
</dbReference>
<evidence type="ECO:0000313" key="2">
    <source>
        <dbReference type="Proteomes" id="UP001642540"/>
    </source>
</evidence>
<keyword evidence="2" id="KW-1185">Reference proteome</keyword>
<dbReference type="EMBL" id="CAXLJM020000110">
    <property type="protein sequence ID" value="CAL8136084.1"/>
    <property type="molecule type" value="Genomic_DNA"/>
</dbReference>
<accession>A0ABP1RUJ6</accession>
<sequence length="96" mass="11169">MEVNPVSIANEFLNRVKIEFPHFIIENAIDVEESIARKLVDEFFAILTDAANQQNKELDGKFLQLYGHRLAKNALFSSREQWYVPINLVVFLFRGK</sequence>
<name>A0ABP1RUJ6_9HEXA</name>
<reference evidence="1 2" key="1">
    <citation type="submission" date="2024-08" db="EMBL/GenBank/DDBJ databases">
        <authorList>
            <person name="Cucini C."/>
            <person name="Frati F."/>
        </authorList>
    </citation>
    <scope>NUCLEOTIDE SEQUENCE [LARGE SCALE GENOMIC DNA]</scope>
</reference>
<gene>
    <name evidence="1" type="ORF">ODALV1_LOCUS26279</name>
</gene>
<proteinExistence type="predicted"/>
<evidence type="ECO:0000313" key="1">
    <source>
        <dbReference type="EMBL" id="CAL8136084.1"/>
    </source>
</evidence>
<organism evidence="1 2">
    <name type="scientific">Orchesella dallaii</name>
    <dbReference type="NCBI Taxonomy" id="48710"/>
    <lineage>
        <taxon>Eukaryota</taxon>
        <taxon>Metazoa</taxon>
        <taxon>Ecdysozoa</taxon>
        <taxon>Arthropoda</taxon>
        <taxon>Hexapoda</taxon>
        <taxon>Collembola</taxon>
        <taxon>Entomobryomorpha</taxon>
        <taxon>Entomobryoidea</taxon>
        <taxon>Orchesellidae</taxon>
        <taxon>Orchesellinae</taxon>
        <taxon>Orchesella</taxon>
    </lineage>
</organism>
<protein>
    <submittedName>
        <fullName evidence="1">Uncharacterized protein</fullName>
    </submittedName>
</protein>
<comment type="caution">
    <text evidence="1">The sequence shown here is derived from an EMBL/GenBank/DDBJ whole genome shotgun (WGS) entry which is preliminary data.</text>
</comment>